<accession>A0ABW2LIP1</accession>
<gene>
    <name evidence="1" type="ORF">ACFQRI_08260</name>
</gene>
<dbReference type="EMBL" id="JBHTCJ010000003">
    <property type="protein sequence ID" value="MFC7341405.1"/>
    <property type="molecule type" value="Genomic_DNA"/>
</dbReference>
<evidence type="ECO:0000313" key="1">
    <source>
        <dbReference type="EMBL" id="MFC7341405.1"/>
    </source>
</evidence>
<protein>
    <submittedName>
        <fullName evidence="1">Zinc finger protein</fullName>
    </submittedName>
</protein>
<organism evidence="1 2">
    <name type="scientific">Saccharopolyspora griseoalba</name>
    <dbReference type="NCBI Taxonomy" id="1431848"/>
    <lineage>
        <taxon>Bacteria</taxon>
        <taxon>Bacillati</taxon>
        <taxon>Actinomycetota</taxon>
        <taxon>Actinomycetes</taxon>
        <taxon>Pseudonocardiales</taxon>
        <taxon>Pseudonocardiaceae</taxon>
        <taxon>Saccharopolyspora</taxon>
    </lineage>
</organism>
<dbReference type="RefSeq" id="WP_380666224.1">
    <property type="nucleotide sequence ID" value="NZ_JBHTCJ010000003.1"/>
</dbReference>
<comment type="caution">
    <text evidence="1">The sequence shown here is derived from an EMBL/GenBank/DDBJ whole genome shotgun (WGS) entry which is preliminary data.</text>
</comment>
<reference evidence="2" key="1">
    <citation type="journal article" date="2019" name="Int. J. Syst. Evol. Microbiol.">
        <title>The Global Catalogue of Microorganisms (GCM) 10K type strain sequencing project: providing services to taxonomists for standard genome sequencing and annotation.</title>
        <authorList>
            <consortium name="The Broad Institute Genomics Platform"/>
            <consortium name="The Broad Institute Genome Sequencing Center for Infectious Disease"/>
            <person name="Wu L."/>
            <person name="Ma J."/>
        </authorList>
    </citation>
    <scope>NUCLEOTIDE SEQUENCE [LARGE SCALE GENOMIC DNA]</scope>
    <source>
        <strain evidence="2">WLHS5</strain>
    </source>
</reference>
<dbReference type="Proteomes" id="UP001596504">
    <property type="component" value="Unassembled WGS sequence"/>
</dbReference>
<name>A0ABW2LIP1_9PSEU</name>
<dbReference type="Pfam" id="PF16827">
    <property type="entry name" value="zf-HC3"/>
    <property type="match status" value="1"/>
</dbReference>
<sequence length="81" mass="9012">MSELFDDQQLVAYWRPHGGLRHALHPTEPPRAGQERAALCGRAVEVGHPTAVDWLSPTCDACWRIATAARDRQSAHRAGER</sequence>
<evidence type="ECO:0000313" key="2">
    <source>
        <dbReference type="Proteomes" id="UP001596504"/>
    </source>
</evidence>
<keyword evidence="2" id="KW-1185">Reference proteome</keyword>
<dbReference type="InterPro" id="IPR031795">
    <property type="entry name" value="Zf-HC3"/>
</dbReference>
<proteinExistence type="predicted"/>